<evidence type="ECO:0000256" key="7">
    <source>
        <dbReference type="ARBA" id="ARBA00022691"/>
    </source>
</evidence>
<comment type="subcellular location">
    <subcellularLocation>
        <location evidence="1">Cytoplasm</location>
    </subcellularLocation>
</comment>
<reference evidence="10 11" key="1">
    <citation type="submission" date="2015-08" db="EMBL/GenBank/DDBJ databases">
        <title>Genomes of Isolates from Cabo Rojo, PR.</title>
        <authorList>
            <person name="Sanchez-Nieves R.L."/>
            <person name="Montalvo-Rodriguez R."/>
        </authorList>
    </citation>
    <scope>NUCLEOTIDE SEQUENCE [LARGE SCALE GENOMIC DNA]</scope>
    <source>
        <strain evidence="10 11">SL3</strain>
    </source>
</reference>
<sequence length="243" mass="26572">MDPAVLRDDMVDSLQHDSKGVVRSAWLSTAMRAVPREAFVGEQQAYSDRPFERLGTRVLSPSTAGRVLETLSPAEDDDVLVVGAGVGYTAAVLAEHVGAANVHAIDITRRLVIEARQNLAEAGYEAVLVDRRDGADGLPEYAPYDRILLEAAAIDPPRALLKQLTDDGRLVMPLGTGEQSLAVVDADGSVERHGTVAFQPMLVEGEQADTVERNRTHREDREHARRAAQSRAGWEQEWIDWDG</sequence>
<dbReference type="GO" id="GO:0032259">
    <property type="term" value="P:methylation"/>
    <property type="evidence" value="ECO:0007669"/>
    <property type="project" value="UniProtKB-KW"/>
</dbReference>
<dbReference type="InterPro" id="IPR000682">
    <property type="entry name" value="PCMT"/>
</dbReference>
<comment type="similarity">
    <text evidence="2">Belongs to the methyltransferase superfamily. L-isoaspartyl/D-aspartyl protein methyltransferase family.</text>
</comment>
<evidence type="ECO:0000313" key="10">
    <source>
        <dbReference type="EMBL" id="KOX93446.1"/>
    </source>
</evidence>
<evidence type="ECO:0000256" key="9">
    <source>
        <dbReference type="ARBA" id="ARBA00029295"/>
    </source>
</evidence>
<evidence type="ECO:0000256" key="5">
    <source>
        <dbReference type="ARBA" id="ARBA00022603"/>
    </source>
</evidence>
<dbReference type="Proteomes" id="UP000037729">
    <property type="component" value="Unassembled WGS sequence"/>
</dbReference>
<keyword evidence="5 10" id="KW-0489">Methyltransferase</keyword>
<evidence type="ECO:0000256" key="8">
    <source>
        <dbReference type="ARBA" id="ARBA00025330"/>
    </source>
</evidence>
<name>A0A0N0BP93_9EURY</name>
<dbReference type="STRING" id="1705562.AMS69_05835"/>
<comment type="catalytic activity">
    <reaction evidence="9">
        <text>[protein]-L-isoaspartate + S-adenosyl-L-methionine = [protein]-L-isoaspartate alpha-methyl ester + S-adenosyl-L-homocysteine</text>
        <dbReference type="Rhea" id="RHEA:12705"/>
        <dbReference type="Rhea" id="RHEA-COMP:12143"/>
        <dbReference type="Rhea" id="RHEA-COMP:12144"/>
        <dbReference type="ChEBI" id="CHEBI:57856"/>
        <dbReference type="ChEBI" id="CHEBI:59789"/>
        <dbReference type="ChEBI" id="CHEBI:90596"/>
        <dbReference type="ChEBI" id="CHEBI:90598"/>
        <dbReference type="EC" id="2.1.1.77"/>
    </reaction>
</comment>
<dbReference type="EC" id="2.1.1.77" evidence="3"/>
<dbReference type="PANTHER" id="PTHR11579">
    <property type="entry name" value="PROTEIN-L-ISOASPARTATE O-METHYLTRANSFERASE"/>
    <property type="match status" value="1"/>
</dbReference>
<dbReference type="SUPFAM" id="SSF53335">
    <property type="entry name" value="S-adenosyl-L-methionine-dependent methyltransferases"/>
    <property type="match status" value="1"/>
</dbReference>
<dbReference type="Pfam" id="PF01135">
    <property type="entry name" value="PCMT"/>
    <property type="match status" value="1"/>
</dbReference>
<evidence type="ECO:0000256" key="4">
    <source>
        <dbReference type="ARBA" id="ARBA00022490"/>
    </source>
</evidence>
<evidence type="ECO:0000256" key="2">
    <source>
        <dbReference type="ARBA" id="ARBA00005369"/>
    </source>
</evidence>
<organism evidence="10 11">
    <name type="scientific">Haloarcula rubripromontorii</name>
    <dbReference type="NCBI Taxonomy" id="1705562"/>
    <lineage>
        <taxon>Archaea</taxon>
        <taxon>Methanobacteriati</taxon>
        <taxon>Methanobacteriota</taxon>
        <taxon>Stenosarchaea group</taxon>
        <taxon>Halobacteria</taxon>
        <taxon>Halobacteriales</taxon>
        <taxon>Haloarculaceae</taxon>
        <taxon>Haloarcula</taxon>
    </lineage>
</organism>
<dbReference type="Gene3D" id="3.40.50.150">
    <property type="entry name" value="Vaccinia Virus protein VP39"/>
    <property type="match status" value="1"/>
</dbReference>
<dbReference type="OrthoDB" id="194891at2157"/>
<keyword evidence="7" id="KW-0949">S-adenosyl-L-methionine</keyword>
<dbReference type="GO" id="GO:0004719">
    <property type="term" value="F:protein-L-isoaspartate (D-aspartate) O-methyltransferase activity"/>
    <property type="evidence" value="ECO:0007669"/>
    <property type="project" value="UniProtKB-EC"/>
</dbReference>
<gene>
    <name evidence="10" type="ORF">AMS69_05835</name>
</gene>
<keyword evidence="11" id="KW-1185">Reference proteome</keyword>
<dbReference type="RefSeq" id="WP_053967148.1">
    <property type="nucleotide sequence ID" value="NZ_LIUF01000002.1"/>
</dbReference>
<accession>A0A0N0BP93</accession>
<protein>
    <recommendedName>
        <fullName evidence="3">protein-L-isoaspartate(D-aspartate) O-methyltransferase</fullName>
        <ecNumber evidence="3">2.1.1.77</ecNumber>
    </recommendedName>
</protein>
<evidence type="ECO:0000313" key="11">
    <source>
        <dbReference type="Proteomes" id="UP000037729"/>
    </source>
</evidence>
<evidence type="ECO:0000256" key="3">
    <source>
        <dbReference type="ARBA" id="ARBA00011890"/>
    </source>
</evidence>
<keyword evidence="4" id="KW-0963">Cytoplasm</keyword>
<dbReference type="GO" id="GO:0005737">
    <property type="term" value="C:cytoplasm"/>
    <property type="evidence" value="ECO:0007669"/>
    <property type="project" value="UniProtKB-SubCell"/>
</dbReference>
<dbReference type="PANTHER" id="PTHR11579:SF0">
    <property type="entry name" value="PROTEIN-L-ISOASPARTATE(D-ASPARTATE) O-METHYLTRANSFERASE"/>
    <property type="match status" value="1"/>
</dbReference>
<comment type="caution">
    <text evidence="10">The sequence shown here is derived from an EMBL/GenBank/DDBJ whole genome shotgun (WGS) entry which is preliminary data.</text>
</comment>
<evidence type="ECO:0000256" key="1">
    <source>
        <dbReference type="ARBA" id="ARBA00004496"/>
    </source>
</evidence>
<dbReference type="AlphaFoldDB" id="A0A0N0BP93"/>
<dbReference type="CDD" id="cd02440">
    <property type="entry name" value="AdoMet_MTases"/>
    <property type="match status" value="1"/>
</dbReference>
<comment type="function">
    <text evidence="8">Catalyzes the methyl esterification of L-isoaspartyl residues in peptides and proteins that result from spontaneous decomposition of normal L-aspartyl and L-asparaginyl residues. It plays a role in the repair and/or degradation of damaged proteins.</text>
</comment>
<dbReference type="InterPro" id="IPR029063">
    <property type="entry name" value="SAM-dependent_MTases_sf"/>
</dbReference>
<dbReference type="PATRIC" id="fig|1705562.3.peg.2222"/>
<keyword evidence="6 10" id="KW-0808">Transferase</keyword>
<evidence type="ECO:0000256" key="6">
    <source>
        <dbReference type="ARBA" id="ARBA00022679"/>
    </source>
</evidence>
<proteinExistence type="inferred from homology"/>
<dbReference type="EMBL" id="LIUF01000002">
    <property type="protein sequence ID" value="KOX93446.1"/>
    <property type="molecule type" value="Genomic_DNA"/>
</dbReference>